<accession>X1B095</accession>
<gene>
    <name evidence="1" type="ORF">S01H4_33196</name>
</gene>
<evidence type="ECO:0000313" key="1">
    <source>
        <dbReference type="EMBL" id="GAG77733.1"/>
    </source>
</evidence>
<dbReference type="EMBL" id="BART01017440">
    <property type="protein sequence ID" value="GAG77733.1"/>
    <property type="molecule type" value="Genomic_DNA"/>
</dbReference>
<reference evidence="1" key="1">
    <citation type="journal article" date="2014" name="Front. Microbiol.">
        <title>High frequency of phylogenetically diverse reductive dehalogenase-homologous genes in deep subseafloor sedimentary metagenomes.</title>
        <authorList>
            <person name="Kawai M."/>
            <person name="Futagami T."/>
            <person name="Toyoda A."/>
            <person name="Takaki Y."/>
            <person name="Nishi S."/>
            <person name="Hori S."/>
            <person name="Arai W."/>
            <person name="Tsubouchi T."/>
            <person name="Morono Y."/>
            <person name="Uchiyama I."/>
            <person name="Ito T."/>
            <person name="Fujiyama A."/>
            <person name="Inagaki F."/>
            <person name="Takami H."/>
        </authorList>
    </citation>
    <scope>NUCLEOTIDE SEQUENCE</scope>
    <source>
        <strain evidence="1">Expedition CK06-06</strain>
    </source>
</reference>
<organism evidence="1">
    <name type="scientific">marine sediment metagenome</name>
    <dbReference type="NCBI Taxonomy" id="412755"/>
    <lineage>
        <taxon>unclassified sequences</taxon>
        <taxon>metagenomes</taxon>
        <taxon>ecological metagenomes</taxon>
    </lineage>
</organism>
<protein>
    <submittedName>
        <fullName evidence="1">Uncharacterized protein</fullName>
    </submittedName>
</protein>
<name>X1B095_9ZZZZ</name>
<sequence>MTDFELNKAIAEALGTDLSGITEGNQLFYNITEYCANWNDLMPLVDEHGIESSYDVGTDSYIATPFSKSSVGSSINDSHQRALAECLLKVLQENKSE</sequence>
<comment type="caution">
    <text evidence="1">The sequence shown here is derived from an EMBL/GenBank/DDBJ whole genome shotgun (WGS) entry which is preliminary data.</text>
</comment>
<proteinExistence type="predicted"/>
<dbReference type="AlphaFoldDB" id="X1B095"/>